<gene>
    <name evidence="11" type="ORF">SAMN02745664_10229</name>
</gene>
<sequence>MNKNHLYETESAPDMRQLLRLVLAVLIVLIFATAILIVKQTQARHQAYIELQKLNRELTKLKIEEQRLMIEQQTFSATPQVAQRAVTELGMFFPNNDNRRVIAPNAKPSSQASE</sequence>
<keyword evidence="9" id="KW-0175">Coiled coil</keyword>
<evidence type="ECO:0000313" key="11">
    <source>
        <dbReference type="EMBL" id="SIR77995.1"/>
    </source>
</evidence>
<keyword evidence="4 10" id="KW-0812">Transmembrane</keyword>
<keyword evidence="6 10" id="KW-0472">Membrane</keyword>
<keyword evidence="5 10" id="KW-1133">Transmembrane helix</keyword>
<dbReference type="EMBL" id="FTNU01000002">
    <property type="protein sequence ID" value="SIR77995.1"/>
    <property type="molecule type" value="Genomic_DNA"/>
</dbReference>
<keyword evidence="7" id="KW-0131">Cell cycle</keyword>
<accession>A0A1N7DQN0</accession>
<organism evidence="11 12">
    <name type="scientific">Moraxella cuniculi DSM 21768</name>
    <dbReference type="NCBI Taxonomy" id="1122245"/>
    <lineage>
        <taxon>Bacteria</taxon>
        <taxon>Pseudomonadati</taxon>
        <taxon>Pseudomonadota</taxon>
        <taxon>Gammaproteobacteria</taxon>
        <taxon>Moraxellales</taxon>
        <taxon>Moraxellaceae</taxon>
        <taxon>Moraxella</taxon>
    </lineage>
</organism>
<evidence type="ECO:0000256" key="8">
    <source>
        <dbReference type="NCBIfam" id="TIGR02209"/>
    </source>
</evidence>
<dbReference type="AlphaFoldDB" id="A0A1N7DQN0"/>
<keyword evidence="3 11" id="KW-0132">Cell division</keyword>
<comment type="subcellular location">
    <subcellularLocation>
        <location evidence="1">Cell membrane</location>
        <topology evidence="1">Single-pass type II membrane protein</topology>
    </subcellularLocation>
</comment>
<dbReference type="Proteomes" id="UP000187495">
    <property type="component" value="Unassembled WGS sequence"/>
</dbReference>
<reference evidence="12" key="1">
    <citation type="submission" date="2017-01" db="EMBL/GenBank/DDBJ databases">
        <authorList>
            <person name="Varghese N."/>
            <person name="Submissions S."/>
        </authorList>
    </citation>
    <scope>NUCLEOTIDE SEQUENCE [LARGE SCALE GENOMIC DNA]</scope>
    <source>
        <strain evidence="12">DSM 21768</strain>
    </source>
</reference>
<dbReference type="GO" id="GO:0005886">
    <property type="term" value="C:plasma membrane"/>
    <property type="evidence" value="ECO:0007669"/>
    <property type="project" value="UniProtKB-SubCell"/>
</dbReference>
<dbReference type="InterPro" id="IPR011922">
    <property type="entry name" value="Cell_div_FtsL"/>
</dbReference>
<proteinExistence type="predicted"/>
<name>A0A1N7DQN0_9GAMM</name>
<evidence type="ECO:0000256" key="9">
    <source>
        <dbReference type="SAM" id="Coils"/>
    </source>
</evidence>
<keyword evidence="2" id="KW-1003">Cell membrane</keyword>
<evidence type="ECO:0000256" key="2">
    <source>
        <dbReference type="ARBA" id="ARBA00022475"/>
    </source>
</evidence>
<dbReference type="Pfam" id="PF04999">
    <property type="entry name" value="FtsL"/>
    <property type="match status" value="1"/>
</dbReference>
<feature type="transmembrane region" description="Helical" evidence="10">
    <location>
        <begin position="18"/>
        <end position="38"/>
    </location>
</feature>
<evidence type="ECO:0000256" key="1">
    <source>
        <dbReference type="ARBA" id="ARBA00004401"/>
    </source>
</evidence>
<evidence type="ECO:0000256" key="5">
    <source>
        <dbReference type="ARBA" id="ARBA00022989"/>
    </source>
</evidence>
<protein>
    <recommendedName>
        <fullName evidence="8">Cell division protein FtsL</fullName>
    </recommendedName>
</protein>
<keyword evidence="12" id="KW-1185">Reference proteome</keyword>
<evidence type="ECO:0000256" key="3">
    <source>
        <dbReference type="ARBA" id="ARBA00022618"/>
    </source>
</evidence>
<evidence type="ECO:0000313" key="12">
    <source>
        <dbReference type="Proteomes" id="UP000187495"/>
    </source>
</evidence>
<dbReference type="STRING" id="34061.B0189_05865"/>
<evidence type="ECO:0000256" key="7">
    <source>
        <dbReference type="ARBA" id="ARBA00023306"/>
    </source>
</evidence>
<dbReference type="NCBIfam" id="TIGR02209">
    <property type="entry name" value="ftsL_broad"/>
    <property type="match status" value="1"/>
</dbReference>
<evidence type="ECO:0000256" key="4">
    <source>
        <dbReference type="ARBA" id="ARBA00022692"/>
    </source>
</evidence>
<evidence type="ECO:0000256" key="10">
    <source>
        <dbReference type="SAM" id="Phobius"/>
    </source>
</evidence>
<dbReference type="GO" id="GO:0051301">
    <property type="term" value="P:cell division"/>
    <property type="evidence" value="ECO:0007669"/>
    <property type="project" value="UniProtKB-KW"/>
</dbReference>
<feature type="coiled-coil region" evidence="9">
    <location>
        <begin position="44"/>
        <end position="71"/>
    </location>
</feature>
<evidence type="ECO:0000256" key="6">
    <source>
        <dbReference type="ARBA" id="ARBA00023136"/>
    </source>
</evidence>
<dbReference type="RefSeq" id="WP_076554528.1">
    <property type="nucleotide sequence ID" value="NZ_FTNU01000002.1"/>
</dbReference>